<dbReference type="Pfam" id="PF04234">
    <property type="entry name" value="CopC"/>
    <property type="match status" value="1"/>
</dbReference>
<feature type="transmembrane region" description="Helical" evidence="9">
    <location>
        <begin position="408"/>
        <end position="431"/>
    </location>
</feature>
<evidence type="ECO:0000256" key="1">
    <source>
        <dbReference type="ARBA" id="ARBA00004651"/>
    </source>
</evidence>
<dbReference type="Proteomes" id="UP001500842">
    <property type="component" value="Unassembled WGS sequence"/>
</dbReference>
<keyword evidence="4" id="KW-0479">Metal-binding</keyword>
<keyword evidence="5 10" id="KW-0732">Signal</keyword>
<evidence type="ECO:0000256" key="2">
    <source>
        <dbReference type="ARBA" id="ARBA00022475"/>
    </source>
</evidence>
<feature type="transmembrane region" description="Helical" evidence="9">
    <location>
        <begin position="232"/>
        <end position="253"/>
    </location>
</feature>
<feature type="domain" description="Copper resistance protein D" evidence="12">
    <location>
        <begin position="325"/>
        <end position="430"/>
    </location>
</feature>
<keyword evidence="8 9" id="KW-0472">Membrane</keyword>
<evidence type="ECO:0000259" key="11">
    <source>
        <dbReference type="Pfam" id="PF04234"/>
    </source>
</evidence>
<evidence type="ECO:0000256" key="4">
    <source>
        <dbReference type="ARBA" id="ARBA00022723"/>
    </source>
</evidence>
<evidence type="ECO:0000256" key="7">
    <source>
        <dbReference type="ARBA" id="ARBA00023008"/>
    </source>
</evidence>
<keyword evidence="3 9" id="KW-0812">Transmembrane</keyword>
<organism evidence="13 14">
    <name type="scientific">Nocardioides humi</name>
    <dbReference type="NCBI Taxonomy" id="449461"/>
    <lineage>
        <taxon>Bacteria</taxon>
        <taxon>Bacillati</taxon>
        <taxon>Actinomycetota</taxon>
        <taxon>Actinomycetes</taxon>
        <taxon>Propionibacteriales</taxon>
        <taxon>Nocardioidaceae</taxon>
        <taxon>Nocardioides</taxon>
    </lineage>
</organism>
<evidence type="ECO:0000256" key="3">
    <source>
        <dbReference type="ARBA" id="ARBA00022692"/>
    </source>
</evidence>
<evidence type="ECO:0000256" key="8">
    <source>
        <dbReference type="ARBA" id="ARBA00023136"/>
    </source>
</evidence>
<dbReference type="Gene3D" id="2.60.40.1220">
    <property type="match status" value="1"/>
</dbReference>
<evidence type="ECO:0000313" key="14">
    <source>
        <dbReference type="Proteomes" id="UP001500842"/>
    </source>
</evidence>
<feature type="transmembrane region" description="Helical" evidence="9">
    <location>
        <begin position="293"/>
        <end position="314"/>
    </location>
</feature>
<keyword evidence="2" id="KW-1003">Cell membrane</keyword>
<dbReference type="SUPFAM" id="SSF81296">
    <property type="entry name" value="E set domains"/>
    <property type="match status" value="1"/>
</dbReference>
<dbReference type="InterPro" id="IPR014756">
    <property type="entry name" value="Ig_E-set"/>
</dbReference>
<evidence type="ECO:0000256" key="6">
    <source>
        <dbReference type="ARBA" id="ARBA00022989"/>
    </source>
</evidence>
<gene>
    <name evidence="13" type="ORF">GCM10009788_19370</name>
</gene>
<dbReference type="InterPro" id="IPR007348">
    <property type="entry name" value="CopC_dom"/>
</dbReference>
<keyword evidence="6 9" id="KW-1133">Transmembrane helix</keyword>
<feature type="transmembrane region" description="Helical" evidence="9">
    <location>
        <begin position="260"/>
        <end position="281"/>
    </location>
</feature>
<dbReference type="InterPro" id="IPR014755">
    <property type="entry name" value="Cu-Rt/internalin_Ig-like"/>
</dbReference>
<comment type="caution">
    <text evidence="13">The sequence shown here is derived from an EMBL/GenBank/DDBJ whole genome shotgun (WGS) entry which is preliminary data.</text>
</comment>
<sequence>MGRAGRAAGAALLLALAVLLLLPAAPAAAHATLIATDPAAGAVLPAAPDRVRFTFDEKVSLVPDGVRVFDAAGDPVASSATARDAVLEVDLPDEVGTGTLVVVWRVVSADGHPISGSLAFSVGAPSEQVVAVPVPDSGPTGPPLVSSIATWAGYVSLLLTAGLVAFVVLFVPEHHLADRARDRLVRSSRIGAGIAIVAWLAEVPLTAVYQVGAGVGALAKGSTWASLDRLEYVVAGVVSAGLVLAVVLLGRGLVDRTRRLVALAACALAACAPALTGHTRGVTPEALAVGADMLHLVAGSIWLGGLVALVLVLPDLGGRGALAAEVLARFSVVAAGVLAALAVTGVLLAWRIAGSWDVLFSTGYGRLLLVKIGAAAVAVLIACWNRFVLLPRLRDAAHRRDRRTGAGMLARSTAAEAVVLVAVLLLTGFLVDRSPEAAPAASAAGAGGPAGSGGPVEPAVRSVRMGHIEVRATLSSPRPGRGTVRVELLDVDGRPTEAFEAPRLRLAGADVDLGAVPVDSVAPGVYSGPVVIPTAGTWRLQVSLRLGEFENPVSVLEFPVEAG</sequence>
<dbReference type="Pfam" id="PF05425">
    <property type="entry name" value="CopD"/>
    <property type="match status" value="1"/>
</dbReference>
<comment type="subcellular location">
    <subcellularLocation>
        <location evidence="1">Cell membrane</location>
        <topology evidence="1">Multi-pass membrane protein</topology>
    </subcellularLocation>
</comment>
<evidence type="ECO:0000256" key="9">
    <source>
        <dbReference type="SAM" id="Phobius"/>
    </source>
</evidence>
<keyword evidence="14" id="KW-1185">Reference proteome</keyword>
<feature type="transmembrane region" description="Helical" evidence="9">
    <location>
        <begin position="151"/>
        <end position="171"/>
    </location>
</feature>
<name>A0ABN2AAY1_9ACTN</name>
<accession>A0ABN2AAY1</accession>
<feature type="signal peptide" evidence="10">
    <location>
        <begin position="1"/>
        <end position="31"/>
    </location>
</feature>
<evidence type="ECO:0000259" key="12">
    <source>
        <dbReference type="Pfam" id="PF05425"/>
    </source>
</evidence>
<keyword evidence="7" id="KW-0186">Copper</keyword>
<dbReference type="PANTHER" id="PTHR34820">
    <property type="entry name" value="INNER MEMBRANE PROTEIN YEBZ"/>
    <property type="match status" value="1"/>
</dbReference>
<proteinExistence type="predicted"/>
<evidence type="ECO:0000256" key="5">
    <source>
        <dbReference type="ARBA" id="ARBA00022729"/>
    </source>
</evidence>
<protein>
    <submittedName>
        <fullName evidence="13">Copper resistance protein CopC</fullName>
    </submittedName>
</protein>
<reference evidence="13 14" key="1">
    <citation type="journal article" date="2019" name="Int. J. Syst. Evol. Microbiol.">
        <title>The Global Catalogue of Microorganisms (GCM) 10K type strain sequencing project: providing services to taxonomists for standard genome sequencing and annotation.</title>
        <authorList>
            <consortium name="The Broad Institute Genomics Platform"/>
            <consortium name="The Broad Institute Genome Sequencing Center for Infectious Disease"/>
            <person name="Wu L."/>
            <person name="Ma J."/>
        </authorList>
    </citation>
    <scope>NUCLEOTIDE SEQUENCE [LARGE SCALE GENOMIC DNA]</scope>
    <source>
        <strain evidence="13 14">JCM 14942</strain>
    </source>
</reference>
<dbReference type="InterPro" id="IPR008457">
    <property type="entry name" value="Cu-R_CopD_dom"/>
</dbReference>
<feature type="domain" description="CopC" evidence="11">
    <location>
        <begin position="30"/>
        <end position="122"/>
    </location>
</feature>
<dbReference type="InterPro" id="IPR032694">
    <property type="entry name" value="CopC/D"/>
</dbReference>
<dbReference type="PANTHER" id="PTHR34820:SF4">
    <property type="entry name" value="INNER MEMBRANE PROTEIN YEBZ"/>
    <property type="match status" value="1"/>
</dbReference>
<feature type="transmembrane region" description="Helical" evidence="9">
    <location>
        <begin position="364"/>
        <end position="387"/>
    </location>
</feature>
<evidence type="ECO:0000256" key="10">
    <source>
        <dbReference type="SAM" id="SignalP"/>
    </source>
</evidence>
<dbReference type="EMBL" id="BAAAOR010000014">
    <property type="protein sequence ID" value="GAA1515124.1"/>
    <property type="molecule type" value="Genomic_DNA"/>
</dbReference>
<feature type="chain" id="PRO_5047125293" evidence="10">
    <location>
        <begin position="32"/>
        <end position="563"/>
    </location>
</feature>
<feature type="transmembrane region" description="Helical" evidence="9">
    <location>
        <begin position="192"/>
        <end position="212"/>
    </location>
</feature>
<feature type="transmembrane region" description="Helical" evidence="9">
    <location>
        <begin position="326"/>
        <end position="352"/>
    </location>
</feature>
<evidence type="ECO:0000313" key="13">
    <source>
        <dbReference type="EMBL" id="GAA1515124.1"/>
    </source>
</evidence>
<dbReference type="RefSeq" id="WP_141005475.1">
    <property type="nucleotide sequence ID" value="NZ_BAAAOR010000014.1"/>
</dbReference>